<feature type="signal peptide" evidence="1">
    <location>
        <begin position="1"/>
        <end position="19"/>
    </location>
</feature>
<name>A0A454APG0_MYCBG</name>
<dbReference type="InterPro" id="IPR005046">
    <property type="entry name" value="DUF285"/>
</dbReference>
<evidence type="ECO:0000256" key="1">
    <source>
        <dbReference type="SAM" id="SignalP"/>
    </source>
</evidence>
<dbReference type="RefSeq" id="WP_013456182.1">
    <property type="nucleotide sequence ID" value="NC_014760.1"/>
</dbReference>
<reference evidence="2 3" key="1">
    <citation type="journal article" date="2011" name="Infect. Immun.">
        <title>Complete genome sequence of Mycoplasma bovis type strain PG45 (ATCC 25523).</title>
        <authorList>
            <person name="Wise K.S."/>
            <person name="Calcutt M.J."/>
            <person name="Foecking M.F."/>
            <person name="Roske K."/>
            <person name="Madupu R."/>
            <person name="Methe B.A."/>
        </authorList>
    </citation>
    <scope>NUCLEOTIDE SEQUENCE [LARGE SCALE GENOMIC DNA]</scope>
    <source>
        <strain evidence="3">ATCC 25523 / DSM 22781 / NCTC 10131 / PG45</strain>
    </source>
</reference>
<dbReference type="OrthoDB" id="394601at2"/>
<proteinExistence type="predicted"/>
<protein>
    <submittedName>
        <fullName evidence="2">Putative membrane protein (PARCEL family)</fullName>
    </submittedName>
</protein>
<dbReference type="Proteomes" id="UP000008713">
    <property type="component" value="Chromosome"/>
</dbReference>
<accession>A0A454APG0</accession>
<evidence type="ECO:0000313" key="3">
    <source>
        <dbReference type="Proteomes" id="UP000008713"/>
    </source>
</evidence>
<feature type="chain" id="PRO_5018988592" evidence="1">
    <location>
        <begin position="20"/>
        <end position="507"/>
    </location>
</feature>
<dbReference type="GeneID" id="31507860"/>
<dbReference type="InterPro" id="IPR011889">
    <property type="entry name" value="Liste_lipo_26"/>
</dbReference>
<evidence type="ECO:0000313" key="2">
    <source>
        <dbReference type="EMBL" id="ADR24952.1"/>
    </source>
</evidence>
<dbReference type="EMBL" id="CP002188">
    <property type="protein sequence ID" value="ADR24952.1"/>
    <property type="molecule type" value="Genomic_DNA"/>
</dbReference>
<organism evidence="2 3">
    <name type="scientific">Mycoplasmopsis bovis (strain ATCC 25523 / DSM 22781 / NCTC 10131 / PG45)</name>
    <name type="common">Mycoplasma bovis</name>
    <dbReference type="NCBI Taxonomy" id="289397"/>
    <lineage>
        <taxon>Bacteria</taxon>
        <taxon>Bacillati</taxon>
        <taxon>Mycoplasmatota</taxon>
        <taxon>Mycoplasmoidales</taxon>
        <taxon>Metamycoplasmataceae</taxon>
        <taxon>Mycoplasmopsis</taxon>
    </lineage>
</organism>
<keyword evidence="1" id="KW-0732">Signal</keyword>
<dbReference type="Pfam" id="PF03382">
    <property type="entry name" value="DUF285"/>
    <property type="match status" value="1"/>
</dbReference>
<dbReference type="KEGG" id="mbv:MBOVPG45_0509"/>
<dbReference type="NCBIfam" id="TIGR02167">
    <property type="entry name" value="Liste_lipo_26"/>
    <property type="match status" value="3"/>
</dbReference>
<dbReference type="AlphaFoldDB" id="A0A454APG0"/>
<gene>
    <name evidence="2" type="ordered locus">MBOVPG45_0509</name>
</gene>
<sequence>MKKKLTIALSSVIGTIALATAIAVPITLQQKNKNKPLIINNDSSIITKPIDMDDNSSPMKSEPVDMDELKLNDGNKMMDDNPSPMKSEPVDLSSLINKTSFGLIITNDSLPTEKEIIDLVKKENPGLNEKALQSLSVENISKQGSTITSKNKDDFSGEIKLKYRARTNSEQEKYHNETVGLVKTTWEKSFKNKLHSLMTLGEVFGQLVKKVNREDSKISLDKDQKNVYITSLLKGNSISGTNNLQGNNNNKEITVKVENKHDIKLEIGFARGGTVPTKYIDKNGKEVTDDGWDLSNIDATVITKIGFHDYKGVIRVPTLPKNIKRVPSELPSVITSLEKTFSGLKSEKVMGIENWDTSNISNLSETFSGAENFNQDLSKWKTTKVTDMSATFYNAKKFNSPLNSWDTYNVTNMQSMFYGAAEFNQELSNWKTSNVTNMSFMFDGAAKFDKNISGWDVKKVTNHNNFCNNSGLKCKLKEPECKLENCPMFCCEKNNQCEICKKSMSMK</sequence>